<accession>A0A1I8BTF6</accession>
<proteinExistence type="predicted"/>
<dbReference type="InterPro" id="IPR003100">
    <property type="entry name" value="PAZ_dom"/>
</dbReference>
<dbReference type="AlphaFoldDB" id="A0A1I8BTF6"/>
<name>A0A1I8BTF6_MELHA</name>
<dbReference type="CDD" id="cd02846">
    <property type="entry name" value="PAZ_argonaute_like"/>
    <property type="match status" value="1"/>
</dbReference>
<sequence>MKHLSNETKLDIFKCLDFNKLCIVRQTNVHFNALIEVYKKELAINNLSPMPLITFMANFMELPLKRLNDRINITNKQYENFSKGINGCVIRITHFGLRGKNYRVVEVPHLPAEKLTFPYQAYRSNYTTQRTVAQHFITQYNKHLKYPYLPCIRVQHKLQHMYFPVEVCEILPGQRSS</sequence>
<dbReference type="Pfam" id="PF02170">
    <property type="entry name" value="PAZ"/>
    <property type="match status" value="1"/>
</dbReference>
<reference evidence="3" key="1">
    <citation type="submission" date="2016-11" db="UniProtKB">
        <authorList>
            <consortium name="WormBaseParasite"/>
        </authorList>
    </citation>
    <scope>IDENTIFICATION</scope>
</reference>
<dbReference type="PANTHER" id="PTHR22891">
    <property type="entry name" value="EUKARYOTIC TRANSLATION INITIATION FACTOR 2C"/>
    <property type="match status" value="1"/>
</dbReference>
<protein>
    <submittedName>
        <fullName evidence="3">PAZ domain-containing protein</fullName>
    </submittedName>
</protein>
<dbReference type="GO" id="GO:0003723">
    <property type="term" value="F:RNA binding"/>
    <property type="evidence" value="ECO:0007669"/>
    <property type="project" value="InterPro"/>
</dbReference>
<dbReference type="InterPro" id="IPR036085">
    <property type="entry name" value="PAZ_dom_sf"/>
</dbReference>
<evidence type="ECO:0000313" key="3">
    <source>
        <dbReference type="WBParaSite" id="MhA1_Contig579.frz3.gene14"/>
    </source>
</evidence>
<dbReference type="WBParaSite" id="MhA1_Contig579.frz3.gene14">
    <property type="protein sequence ID" value="MhA1_Contig579.frz3.gene14"/>
    <property type="gene ID" value="MhA1_Contig579.frz3.gene14"/>
</dbReference>
<evidence type="ECO:0000259" key="1">
    <source>
        <dbReference type="PROSITE" id="PS50821"/>
    </source>
</evidence>
<feature type="domain" description="PAZ" evidence="1">
    <location>
        <begin position="51"/>
        <end position="172"/>
    </location>
</feature>
<evidence type="ECO:0000313" key="2">
    <source>
        <dbReference type="Proteomes" id="UP000095281"/>
    </source>
</evidence>
<dbReference type="SUPFAM" id="SSF101690">
    <property type="entry name" value="PAZ domain"/>
    <property type="match status" value="1"/>
</dbReference>
<dbReference type="PROSITE" id="PS50821">
    <property type="entry name" value="PAZ"/>
    <property type="match status" value="1"/>
</dbReference>
<keyword evidence="2" id="KW-1185">Reference proteome</keyword>
<dbReference type="Proteomes" id="UP000095281">
    <property type="component" value="Unplaced"/>
</dbReference>
<dbReference type="Gene3D" id="2.170.260.10">
    <property type="entry name" value="paz domain"/>
    <property type="match status" value="1"/>
</dbReference>
<organism evidence="2 3">
    <name type="scientific">Meloidogyne hapla</name>
    <name type="common">Root-knot nematode worm</name>
    <dbReference type="NCBI Taxonomy" id="6305"/>
    <lineage>
        <taxon>Eukaryota</taxon>
        <taxon>Metazoa</taxon>
        <taxon>Ecdysozoa</taxon>
        <taxon>Nematoda</taxon>
        <taxon>Chromadorea</taxon>
        <taxon>Rhabditida</taxon>
        <taxon>Tylenchina</taxon>
        <taxon>Tylenchomorpha</taxon>
        <taxon>Tylenchoidea</taxon>
        <taxon>Meloidogynidae</taxon>
        <taxon>Meloidogyninae</taxon>
        <taxon>Meloidogyne</taxon>
    </lineage>
</organism>